<sequence>MSHGEHHGEASGGENKFMNRLVGVTKLFDGPATFFREKFVDKVRKDYPYYHRNYPRVPSIDECAYGDHVCFYEANEQYLRDRKVDKFITQLLANRVRECYINEGQYDGFDKCRKLDDDYEKALTNYYIKYGDLGANSTAIDAYMKQKHRLIWQRRNPEKDIVGLDKQNEIRKEIAEYQKKSIDNPIRV</sequence>
<dbReference type="GO" id="GO:0005743">
    <property type="term" value="C:mitochondrial inner membrane"/>
    <property type="evidence" value="ECO:0007669"/>
    <property type="project" value="UniProtKB-SubCell"/>
</dbReference>
<evidence type="ECO:0000256" key="5">
    <source>
        <dbReference type="ARBA" id="ARBA00022660"/>
    </source>
</evidence>
<comment type="similarity">
    <text evidence="2">Belongs to the complex I NDUFB10 subunit family.</text>
</comment>
<keyword evidence="9" id="KW-0472">Membrane</keyword>
<dbReference type="OrthoDB" id="6017729at2759"/>
<comment type="caution">
    <text evidence="10">The sequence shown here is derived from an EMBL/GenBank/DDBJ whole genome shotgun (WGS) entry which is preliminary data.</text>
</comment>
<dbReference type="InterPro" id="IPR019377">
    <property type="entry name" value="NADH_UbQ_OxRdtase_su10"/>
</dbReference>
<dbReference type="AlphaFoldDB" id="A0A814GWZ6"/>
<dbReference type="PANTHER" id="PTHR13094">
    <property type="entry name" value="NADH-UBIQUINONE OXIDOREDUCTASE PDSW SUBUNIT"/>
    <property type="match status" value="1"/>
</dbReference>
<keyword evidence="6" id="KW-0999">Mitochondrion inner membrane</keyword>
<dbReference type="PANTHER" id="PTHR13094:SF1">
    <property type="entry name" value="NADH DEHYDROGENASE [UBIQUINONE] 1 BETA SUBCOMPLEX SUBUNIT 10"/>
    <property type="match status" value="1"/>
</dbReference>
<evidence type="ECO:0000256" key="2">
    <source>
        <dbReference type="ARBA" id="ARBA00008317"/>
    </source>
</evidence>
<evidence type="ECO:0000256" key="9">
    <source>
        <dbReference type="ARBA" id="ARBA00023136"/>
    </source>
</evidence>
<dbReference type="Proteomes" id="UP000663879">
    <property type="component" value="Unassembled WGS sequence"/>
</dbReference>
<evidence type="ECO:0000256" key="1">
    <source>
        <dbReference type="ARBA" id="ARBA00004443"/>
    </source>
</evidence>
<accession>A0A814GWZ6</accession>
<evidence type="ECO:0000313" key="11">
    <source>
        <dbReference type="Proteomes" id="UP000663879"/>
    </source>
</evidence>
<evidence type="ECO:0000313" key="10">
    <source>
        <dbReference type="EMBL" id="CAF1002501.1"/>
    </source>
</evidence>
<reference evidence="10" key="1">
    <citation type="submission" date="2021-02" db="EMBL/GenBank/DDBJ databases">
        <authorList>
            <person name="Nowell W R."/>
        </authorList>
    </citation>
    <scope>NUCLEOTIDE SEQUENCE</scope>
    <source>
        <strain evidence="10">Ploen Becks lab</strain>
    </source>
</reference>
<proteinExistence type="inferred from homology"/>
<dbReference type="Pfam" id="PF10249">
    <property type="entry name" value="NDUFB10"/>
    <property type="match status" value="1"/>
</dbReference>
<keyword evidence="8" id="KW-0496">Mitochondrion</keyword>
<evidence type="ECO:0000256" key="7">
    <source>
        <dbReference type="ARBA" id="ARBA00022982"/>
    </source>
</evidence>
<evidence type="ECO:0000256" key="8">
    <source>
        <dbReference type="ARBA" id="ARBA00023128"/>
    </source>
</evidence>
<dbReference type="InterPro" id="IPR039993">
    <property type="entry name" value="NDUFB10"/>
</dbReference>
<organism evidence="10 11">
    <name type="scientific">Brachionus calyciflorus</name>
    <dbReference type="NCBI Taxonomy" id="104777"/>
    <lineage>
        <taxon>Eukaryota</taxon>
        <taxon>Metazoa</taxon>
        <taxon>Spiralia</taxon>
        <taxon>Gnathifera</taxon>
        <taxon>Rotifera</taxon>
        <taxon>Eurotatoria</taxon>
        <taxon>Monogononta</taxon>
        <taxon>Pseudotrocha</taxon>
        <taxon>Ploima</taxon>
        <taxon>Brachionidae</taxon>
        <taxon>Brachionus</taxon>
    </lineage>
</organism>
<name>A0A814GWZ6_9BILA</name>
<keyword evidence="7" id="KW-0249">Electron transport</keyword>
<dbReference type="EMBL" id="CAJNOC010003906">
    <property type="protein sequence ID" value="CAF1002501.1"/>
    <property type="molecule type" value="Genomic_DNA"/>
</dbReference>
<keyword evidence="11" id="KW-1185">Reference proteome</keyword>
<dbReference type="GO" id="GO:0045271">
    <property type="term" value="C:respiratory chain complex I"/>
    <property type="evidence" value="ECO:0007669"/>
    <property type="project" value="UniProtKB-ARBA"/>
</dbReference>
<keyword evidence="5" id="KW-0679">Respiratory chain</keyword>
<evidence type="ECO:0000256" key="3">
    <source>
        <dbReference type="ARBA" id="ARBA00014109"/>
    </source>
</evidence>
<evidence type="ECO:0000256" key="6">
    <source>
        <dbReference type="ARBA" id="ARBA00022792"/>
    </source>
</evidence>
<keyword evidence="4" id="KW-0813">Transport</keyword>
<protein>
    <recommendedName>
        <fullName evidence="3">NADH dehydrogenase [ubiquinone] 1 beta subcomplex subunit 10</fullName>
    </recommendedName>
</protein>
<comment type="subcellular location">
    <subcellularLocation>
        <location evidence="1">Mitochondrion inner membrane</location>
        <topology evidence="1">Peripheral membrane protein</topology>
        <orientation evidence="1">Matrix side</orientation>
    </subcellularLocation>
</comment>
<gene>
    <name evidence="10" type="ORF">OXX778_LOCUS16479</name>
</gene>
<evidence type="ECO:0000256" key="4">
    <source>
        <dbReference type="ARBA" id="ARBA00022448"/>
    </source>
</evidence>